<dbReference type="InterPro" id="IPR015422">
    <property type="entry name" value="PyrdxlP-dep_Trfase_small"/>
</dbReference>
<dbReference type="GO" id="GO:0030170">
    <property type="term" value="F:pyridoxal phosphate binding"/>
    <property type="evidence" value="ECO:0007669"/>
    <property type="project" value="InterPro"/>
</dbReference>
<keyword evidence="3" id="KW-0663">Pyridoxal phosphate</keyword>
<evidence type="ECO:0000313" key="6">
    <source>
        <dbReference type="Proteomes" id="UP000479132"/>
    </source>
</evidence>
<dbReference type="InterPro" id="IPR015424">
    <property type="entry name" value="PyrdxlP-dep_Trfase"/>
</dbReference>
<dbReference type="InterPro" id="IPR004839">
    <property type="entry name" value="Aminotransferase_I/II_large"/>
</dbReference>
<keyword evidence="6" id="KW-1185">Reference proteome</keyword>
<protein>
    <submittedName>
        <fullName evidence="5">8-amino-7-oxononanoate synthase</fullName>
    </submittedName>
</protein>
<dbReference type="Gene3D" id="3.40.640.10">
    <property type="entry name" value="Type I PLP-dependent aspartate aminotransferase-like (Major domain)"/>
    <property type="match status" value="1"/>
</dbReference>
<dbReference type="Gene3D" id="3.90.1150.10">
    <property type="entry name" value="Aspartate Aminotransferase, domain 1"/>
    <property type="match status" value="1"/>
</dbReference>
<proteinExistence type="predicted"/>
<gene>
    <name evidence="5" type="ORF">G3569_01335</name>
</gene>
<evidence type="ECO:0000259" key="4">
    <source>
        <dbReference type="Pfam" id="PF00155"/>
    </source>
</evidence>
<accession>A0A6M1TE77</accession>
<evidence type="ECO:0000256" key="3">
    <source>
        <dbReference type="ARBA" id="ARBA00022898"/>
    </source>
</evidence>
<evidence type="ECO:0000313" key="5">
    <source>
        <dbReference type="EMBL" id="NGP86980.1"/>
    </source>
</evidence>
<dbReference type="AlphaFoldDB" id="A0A6M1TE77"/>
<comment type="caution">
    <text evidence="5">The sequence shown here is derived from an EMBL/GenBank/DDBJ whole genome shotgun (WGS) entry which is preliminary data.</text>
</comment>
<dbReference type="GO" id="GO:0009102">
    <property type="term" value="P:biotin biosynthetic process"/>
    <property type="evidence" value="ECO:0007669"/>
    <property type="project" value="TreeGrafter"/>
</dbReference>
<dbReference type="EMBL" id="JAALLS010000001">
    <property type="protein sequence ID" value="NGP86980.1"/>
    <property type="molecule type" value="Genomic_DNA"/>
</dbReference>
<comment type="cofactor">
    <cofactor evidence="1">
        <name>pyridoxal 5'-phosphate</name>
        <dbReference type="ChEBI" id="CHEBI:597326"/>
    </cofactor>
</comment>
<keyword evidence="2" id="KW-0808">Transferase</keyword>
<dbReference type="InterPro" id="IPR050087">
    <property type="entry name" value="AON_synthase_class-II"/>
</dbReference>
<dbReference type="Proteomes" id="UP000479132">
    <property type="component" value="Unassembled WGS sequence"/>
</dbReference>
<name>A0A6M1TE77_9BACT</name>
<dbReference type="PANTHER" id="PTHR13693">
    <property type="entry name" value="CLASS II AMINOTRANSFERASE/8-AMINO-7-OXONONANOATE SYNTHASE"/>
    <property type="match status" value="1"/>
</dbReference>
<dbReference type="Pfam" id="PF00155">
    <property type="entry name" value="Aminotran_1_2"/>
    <property type="match status" value="1"/>
</dbReference>
<organism evidence="5 6">
    <name type="scientific">Fodinibius halophilus</name>
    <dbReference type="NCBI Taxonomy" id="1736908"/>
    <lineage>
        <taxon>Bacteria</taxon>
        <taxon>Pseudomonadati</taxon>
        <taxon>Balneolota</taxon>
        <taxon>Balneolia</taxon>
        <taxon>Balneolales</taxon>
        <taxon>Balneolaceae</taxon>
        <taxon>Fodinibius</taxon>
    </lineage>
</organism>
<feature type="domain" description="Aminotransferase class I/classII large" evidence="4">
    <location>
        <begin position="34"/>
        <end position="374"/>
    </location>
</feature>
<dbReference type="InterPro" id="IPR015421">
    <property type="entry name" value="PyrdxlP-dep_Trfase_major"/>
</dbReference>
<dbReference type="GO" id="GO:0008710">
    <property type="term" value="F:8-amino-7-oxononanoate synthase activity"/>
    <property type="evidence" value="ECO:0007669"/>
    <property type="project" value="TreeGrafter"/>
</dbReference>
<reference evidence="5 6" key="1">
    <citation type="submission" date="2020-02" db="EMBL/GenBank/DDBJ databases">
        <title>Aliifodinibius halophilus 2W32, complete genome.</title>
        <authorList>
            <person name="Li Y."/>
            <person name="Wu S."/>
        </authorList>
    </citation>
    <scope>NUCLEOTIDE SEQUENCE [LARGE SCALE GENOMIC DNA]</scope>
    <source>
        <strain evidence="5 6">2W32</strain>
    </source>
</reference>
<evidence type="ECO:0000256" key="1">
    <source>
        <dbReference type="ARBA" id="ARBA00001933"/>
    </source>
</evidence>
<dbReference type="CDD" id="cd06454">
    <property type="entry name" value="KBL_like"/>
    <property type="match status" value="1"/>
</dbReference>
<sequence length="380" mass="41554">MHKALAKRKKQHQFRELTSFAPSDAVTISDGEQEFINFSGNDYLGLSKHPEVIERAKKYADEYGAGATASRLINGTYDIHAKLEKKLGHTFGWESSLLFNSGFQANSTIISTLTNRHSLILADKLSHRSLLQGALASRASFRRFKHNSVSDLADQLKEAAKEDFSRIIVITESLFSMDGDSADLEKTAELCKEYGALLFVDDAHAVGVWGEQGLGLTHNIDGIDMVLATCGKAFGAFGAFVLCTKEMRDYLLNFCPGFIYTTALPPAVVGAIDAALGLIPDMESERTRLRRHIEKMKAGITEAGFSTGTADSQIIPIMVGAEEQALALAKYLKSNGFLATAIRPPTVPAGSARIRITLSSQHKEEHIELFLTALNRWTNG</sequence>
<evidence type="ECO:0000256" key="2">
    <source>
        <dbReference type="ARBA" id="ARBA00022679"/>
    </source>
</evidence>
<dbReference type="SUPFAM" id="SSF53383">
    <property type="entry name" value="PLP-dependent transferases"/>
    <property type="match status" value="1"/>
</dbReference>
<dbReference type="PANTHER" id="PTHR13693:SF100">
    <property type="entry name" value="8-AMINO-7-OXONONANOATE SYNTHASE"/>
    <property type="match status" value="1"/>
</dbReference>